<evidence type="ECO:0000256" key="1">
    <source>
        <dbReference type="ARBA" id="ARBA00008779"/>
    </source>
</evidence>
<reference evidence="6 7" key="1">
    <citation type="journal article" date="2024" name="Appl. Environ. Microbiol.">
        <title>Pontiella agarivorans sp. nov., a novel marine anaerobic bacterium capable of degrading macroalgal polysaccharides and fixing nitrogen.</title>
        <authorList>
            <person name="Liu N."/>
            <person name="Kivenson V."/>
            <person name="Peng X."/>
            <person name="Cui Z."/>
            <person name="Lankiewicz T.S."/>
            <person name="Gosselin K.M."/>
            <person name="English C.J."/>
            <person name="Blair E.M."/>
            <person name="O'Malley M.A."/>
            <person name="Valentine D.L."/>
        </authorList>
    </citation>
    <scope>NUCLEOTIDE SEQUENCE [LARGE SCALE GENOMIC DNA]</scope>
    <source>
        <strain evidence="6 7">NLcol2</strain>
    </source>
</reference>
<dbReference type="PANTHER" id="PTHR42693:SF53">
    <property type="entry name" value="ENDO-4-O-SULFATASE"/>
    <property type="match status" value="1"/>
</dbReference>
<dbReference type="EMBL" id="JARVCO010000010">
    <property type="protein sequence ID" value="MDZ8119141.1"/>
    <property type="molecule type" value="Genomic_DNA"/>
</dbReference>
<name>A0ABU5MYT9_9BACT</name>
<organism evidence="6 7">
    <name type="scientific">Pontiella agarivorans</name>
    <dbReference type="NCBI Taxonomy" id="3038953"/>
    <lineage>
        <taxon>Bacteria</taxon>
        <taxon>Pseudomonadati</taxon>
        <taxon>Kiritimatiellota</taxon>
        <taxon>Kiritimatiellia</taxon>
        <taxon>Kiritimatiellales</taxon>
        <taxon>Pontiellaceae</taxon>
        <taxon>Pontiella</taxon>
    </lineage>
</organism>
<dbReference type="Gene3D" id="3.40.720.10">
    <property type="entry name" value="Alkaline Phosphatase, subunit A"/>
    <property type="match status" value="1"/>
</dbReference>
<dbReference type="InterPro" id="IPR000917">
    <property type="entry name" value="Sulfatase_N"/>
</dbReference>
<dbReference type="InterPro" id="IPR050738">
    <property type="entry name" value="Sulfatase"/>
</dbReference>
<proteinExistence type="inferred from homology"/>
<comment type="similarity">
    <text evidence="1">Belongs to the sulfatase family.</text>
</comment>
<accession>A0ABU5MYT9</accession>
<dbReference type="Proteomes" id="UP001290861">
    <property type="component" value="Unassembled WGS sequence"/>
</dbReference>
<keyword evidence="4" id="KW-0106">Calcium</keyword>
<gene>
    <name evidence="6" type="ORF">P9H32_10940</name>
</gene>
<keyword evidence="7" id="KW-1185">Reference proteome</keyword>
<keyword evidence="3" id="KW-0378">Hydrolase</keyword>
<dbReference type="InterPro" id="IPR024607">
    <property type="entry name" value="Sulfatase_CS"/>
</dbReference>
<protein>
    <submittedName>
        <fullName evidence="6">Sulfatase-like hydrolase/transferase</fullName>
    </submittedName>
</protein>
<dbReference type="RefSeq" id="WP_322609313.1">
    <property type="nucleotide sequence ID" value="NZ_JARVCO010000010.1"/>
</dbReference>
<dbReference type="Pfam" id="PF00884">
    <property type="entry name" value="Sulfatase"/>
    <property type="match status" value="1"/>
</dbReference>
<evidence type="ECO:0000256" key="3">
    <source>
        <dbReference type="ARBA" id="ARBA00022801"/>
    </source>
</evidence>
<evidence type="ECO:0000256" key="2">
    <source>
        <dbReference type="ARBA" id="ARBA00022723"/>
    </source>
</evidence>
<evidence type="ECO:0000259" key="5">
    <source>
        <dbReference type="Pfam" id="PF00884"/>
    </source>
</evidence>
<dbReference type="InterPro" id="IPR017850">
    <property type="entry name" value="Alkaline_phosphatase_core_sf"/>
</dbReference>
<dbReference type="PANTHER" id="PTHR42693">
    <property type="entry name" value="ARYLSULFATASE FAMILY MEMBER"/>
    <property type="match status" value="1"/>
</dbReference>
<comment type="caution">
    <text evidence="6">The sequence shown here is derived from an EMBL/GenBank/DDBJ whole genome shotgun (WGS) entry which is preliminary data.</text>
</comment>
<evidence type="ECO:0000313" key="7">
    <source>
        <dbReference type="Proteomes" id="UP001290861"/>
    </source>
</evidence>
<sequence length="461" mass="51640">MRKRLRTVLLAALTVGGFVWGAEKPNVVIILADDLGYGDVGFTGSTEIPTPNLDRMAREGVICTQGYVTHPYCAPTRAGLMSGRYQQRFGFEVNPAYDPHNAYDGIPKSEKTIATRMKEAGYKTGMVGKWHLGAHANFHPNNRGFDFFCGFTGGGHDYFRVDMRQIADEGYLQPIDRNGAPLEVDGYLTRQLTDEAIGFIERNHKSPFFLYVAYNAPHAPLQAPKESIEKFSHLDNPLRATYAAMVYEMDRGIGRLMDSLNNAGLGENTLVFFLSDNGGPKSWDKNKPFASNGPFRGHKGDLYDGGVHVPFMAYWPGRIAAGRVFDQPVVSLDIPRTAAVLAGADESGLEGQNILPQLSGKTERAPHDAIYFRRRNGVAWSIVSANKTKLIKNDWDGTVELFDLTSDESEENNLVGQQPEKQAELLKKWKKWNEKNIDFQFSDFHPYHKQLDEFYKTMPSK</sequence>
<dbReference type="Gene3D" id="3.30.1120.10">
    <property type="match status" value="1"/>
</dbReference>
<keyword evidence="2" id="KW-0479">Metal-binding</keyword>
<dbReference type="PROSITE" id="PS00149">
    <property type="entry name" value="SULFATASE_2"/>
    <property type="match status" value="1"/>
</dbReference>
<dbReference type="SUPFAM" id="SSF53649">
    <property type="entry name" value="Alkaline phosphatase-like"/>
    <property type="match status" value="1"/>
</dbReference>
<feature type="domain" description="Sulfatase N-terminal" evidence="5">
    <location>
        <begin position="25"/>
        <end position="343"/>
    </location>
</feature>
<evidence type="ECO:0000256" key="4">
    <source>
        <dbReference type="ARBA" id="ARBA00022837"/>
    </source>
</evidence>
<evidence type="ECO:0000313" key="6">
    <source>
        <dbReference type="EMBL" id="MDZ8119141.1"/>
    </source>
</evidence>